<evidence type="ECO:0000313" key="1">
    <source>
        <dbReference type="EMBL" id="DAE13072.1"/>
    </source>
</evidence>
<proteinExistence type="predicted"/>
<protein>
    <submittedName>
        <fullName evidence="1">Uncharacterized protein</fullName>
    </submittedName>
</protein>
<name>A0A8S5Q260_9CAUD</name>
<accession>A0A8S5Q260</accession>
<reference evidence="1" key="1">
    <citation type="journal article" date="2021" name="Proc. Natl. Acad. Sci. U.S.A.">
        <title>A Catalog of Tens of Thousands of Viruses from Human Metagenomes Reveals Hidden Associations with Chronic Diseases.</title>
        <authorList>
            <person name="Tisza M.J."/>
            <person name="Buck C.B."/>
        </authorList>
    </citation>
    <scope>NUCLEOTIDE SEQUENCE</scope>
    <source>
        <strain evidence="1">CtKHH22</strain>
    </source>
</reference>
<sequence>MAWLAVDFDGMEYIFASKPIRNKAYNCWQLDDSRLLLDVVDLPKGSIKKLIGRDLTFDDEPVELKDE</sequence>
<dbReference type="EMBL" id="BK015563">
    <property type="protein sequence ID" value="DAE13072.1"/>
    <property type="molecule type" value="Genomic_DNA"/>
</dbReference>
<organism evidence="1">
    <name type="scientific">Siphoviridae sp. ctKHH22</name>
    <dbReference type="NCBI Taxonomy" id="2825439"/>
    <lineage>
        <taxon>Viruses</taxon>
        <taxon>Duplodnaviria</taxon>
        <taxon>Heunggongvirae</taxon>
        <taxon>Uroviricota</taxon>
        <taxon>Caudoviricetes</taxon>
    </lineage>
</organism>